<dbReference type="EMBL" id="MPUH01000330">
    <property type="protein sequence ID" value="OMJ82707.1"/>
    <property type="molecule type" value="Genomic_DNA"/>
</dbReference>
<protein>
    <recommendedName>
        <fullName evidence="1">Rab-GAP TBC domain-containing protein</fullName>
    </recommendedName>
</protein>
<gene>
    <name evidence="2" type="ORF">SteCoe_16530</name>
</gene>
<dbReference type="OrthoDB" id="26371at2759"/>
<sequence>MAQEEKKDLSLNSKRNQQILKELNTEDCDLNKLRELIWHGVDDKNRSIVWKLLIGYLPTNLSRRELLLNIKRTEYFHYCTQIYDARSEHQTEKHIIDLRQINDDIPRTQNEIPIFKTQEIQEMLRRILYIWAIRHPVSGYVQGINDLCSIFLLVFLYPLCDFNILCENGPLPIELKNIEADVYWCLSNVVDSILDYFFPSSTGIQVALMKIEDILFRIDQQLMQHFRDEEIEMIHFSFRWLNCMFIREFPLNLLLRLWDGFLSIGEGFRVLSVYVAVSLILKWKEILRKASFNDMLTFLQNLPTNMWHERDVEELLSQAYIYFSWFNNSPNHLK</sequence>
<dbReference type="Pfam" id="PF00566">
    <property type="entry name" value="RabGAP-TBC"/>
    <property type="match status" value="1"/>
</dbReference>
<dbReference type="PANTHER" id="PTHR22957">
    <property type="entry name" value="TBC1 DOMAIN FAMILY MEMBER GTPASE-ACTIVATING PROTEIN"/>
    <property type="match status" value="1"/>
</dbReference>
<dbReference type="InterPro" id="IPR035969">
    <property type="entry name" value="Rab-GAP_TBC_sf"/>
</dbReference>
<dbReference type="GO" id="GO:0005096">
    <property type="term" value="F:GTPase activator activity"/>
    <property type="evidence" value="ECO:0007669"/>
    <property type="project" value="TreeGrafter"/>
</dbReference>
<dbReference type="PROSITE" id="PS50086">
    <property type="entry name" value="TBC_RABGAP"/>
    <property type="match status" value="1"/>
</dbReference>
<feature type="domain" description="Rab-GAP TBC" evidence="1">
    <location>
        <begin position="40"/>
        <end position="265"/>
    </location>
</feature>
<dbReference type="Gene3D" id="1.10.8.270">
    <property type="entry name" value="putative rabgap domain of human tbc1 domain family member 14 like domains"/>
    <property type="match status" value="1"/>
</dbReference>
<proteinExistence type="predicted"/>
<dbReference type="PANTHER" id="PTHR22957:SF26">
    <property type="entry name" value="LD44506P"/>
    <property type="match status" value="1"/>
</dbReference>
<dbReference type="Gene3D" id="1.10.472.80">
    <property type="entry name" value="Ypt/Rab-GAP domain of gyp1p, domain 3"/>
    <property type="match status" value="1"/>
</dbReference>
<evidence type="ECO:0000313" key="2">
    <source>
        <dbReference type="EMBL" id="OMJ82707.1"/>
    </source>
</evidence>
<dbReference type="SMART" id="SM00164">
    <property type="entry name" value="TBC"/>
    <property type="match status" value="1"/>
</dbReference>
<name>A0A1R2C142_9CILI</name>
<comment type="caution">
    <text evidence="2">The sequence shown here is derived from an EMBL/GenBank/DDBJ whole genome shotgun (WGS) entry which is preliminary data.</text>
</comment>
<organism evidence="2 3">
    <name type="scientific">Stentor coeruleus</name>
    <dbReference type="NCBI Taxonomy" id="5963"/>
    <lineage>
        <taxon>Eukaryota</taxon>
        <taxon>Sar</taxon>
        <taxon>Alveolata</taxon>
        <taxon>Ciliophora</taxon>
        <taxon>Postciliodesmatophora</taxon>
        <taxon>Heterotrichea</taxon>
        <taxon>Heterotrichida</taxon>
        <taxon>Stentoridae</taxon>
        <taxon>Stentor</taxon>
    </lineage>
</organism>
<dbReference type="AlphaFoldDB" id="A0A1R2C142"/>
<evidence type="ECO:0000313" key="3">
    <source>
        <dbReference type="Proteomes" id="UP000187209"/>
    </source>
</evidence>
<dbReference type="InterPro" id="IPR000195">
    <property type="entry name" value="Rab-GAP-TBC_dom"/>
</dbReference>
<reference evidence="2 3" key="1">
    <citation type="submission" date="2016-11" db="EMBL/GenBank/DDBJ databases">
        <title>The macronuclear genome of Stentor coeruleus: a giant cell with tiny introns.</title>
        <authorList>
            <person name="Slabodnick M."/>
            <person name="Ruby J.G."/>
            <person name="Reiff S.B."/>
            <person name="Swart E.C."/>
            <person name="Gosai S."/>
            <person name="Prabakaran S."/>
            <person name="Witkowska E."/>
            <person name="Larue G.E."/>
            <person name="Fisher S."/>
            <person name="Freeman R.M."/>
            <person name="Gunawardena J."/>
            <person name="Chu W."/>
            <person name="Stover N.A."/>
            <person name="Gregory B.D."/>
            <person name="Nowacki M."/>
            <person name="Derisi J."/>
            <person name="Roy S.W."/>
            <person name="Marshall W.F."/>
            <person name="Sood P."/>
        </authorList>
    </citation>
    <scope>NUCLEOTIDE SEQUENCE [LARGE SCALE GENOMIC DNA]</scope>
    <source>
        <strain evidence="2">WM001</strain>
    </source>
</reference>
<dbReference type="SUPFAM" id="SSF47923">
    <property type="entry name" value="Ypt/Rab-GAP domain of gyp1p"/>
    <property type="match status" value="2"/>
</dbReference>
<dbReference type="Proteomes" id="UP000187209">
    <property type="component" value="Unassembled WGS sequence"/>
</dbReference>
<evidence type="ECO:0000259" key="1">
    <source>
        <dbReference type="PROSITE" id="PS50086"/>
    </source>
</evidence>
<dbReference type="Gene3D" id="1.10.10.750">
    <property type="entry name" value="Ypt/Rab-GAP domain of gyp1p, domain 1"/>
    <property type="match status" value="1"/>
</dbReference>
<keyword evidence="3" id="KW-1185">Reference proteome</keyword>
<accession>A0A1R2C142</accession>